<dbReference type="Gene3D" id="2.130.10.10">
    <property type="entry name" value="YVTN repeat-like/Quinoprotein amine dehydrogenase"/>
    <property type="match status" value="1"/>
</dbReference>
<evidence type="ECO:0000313" key="2">
    <source>
        <dbReference type="Proteomes" id="UP000494301"/>
    </source>
</evidence>
<evidence type="ECO:0000313" key="1">
    <source>
        <dbReference type="EMBL" id="CAB3962125.1"/>
    </source>
</evidence>
<dbReference type="InterPro" id="IPR011047">
    <property type="entry name" value="Quinoprotein_ADH-like_sf"/>
</dbReference>
<reference evidence="1 2" key="1">
    <citation type="submission" date="2020-04" db="EMBL/GenBank/DDBJ databases">
        <authorList>
            <person name="Depoorter E."/>
        </authorList>
    </citation>
    <scope>NUCLEOTIDE SEQUENCE [LARGE SCALE GENOMIC DNA]</scope>
    <source>
        <strain evidence="1 2">BCC0217</strain>
    </source>
</reference>
<dbReference type="InterPro" id="IPR015943">
    <property type="entry name" value="WD40/YVTN_repeat-like_dom_sf"/>
</dbReference>
<dbReference type="AlphaFoldDB" id="A0A6J5IQT1"/>
<name>A0A6J5IQT1_9BURK</name>
<gene>
    <name evidence="1" type="ORF">BLA3211_01562</name>
</gene>
<organism evidence="1 2">
    <name type="scientific">Burkholderia aenigmatica</name>
    <dbReference type="NCBI Taxonomy" id="2015348"/>
    <lineage>
        <taxon>Bacteria</taxon>
        <taxon>Pseudomonadati</taxon>
        <taxon>Pseudomonadota</taxon>
        <taxon>Betaproteobacteria</taxon>
        <taxon>Burkholderiales</taxon>
        <taxon>Burkholderiaceae</taxon>
        <taxon>Burkholderia</taxon>
        <taxon>Burkholderia cepacia complex</taxon>
    </lineage>
</organism>
<dbReference type="SUPFAM" id="SSF50998">
    <property type="entry name" value="Quinoprotein alcohol dehydrogenase-like"/>
    <property type="match status" value="1"/>
</dbReference>
<dbReference type="Proteomes" id="UP000494301">
    <property type="component" value="Unassembled WGS sequence"/>
</dbReference>
<proteinExistence type="predicted"/>
<protein>
    <submittedName>
        <fullName evidence="1">Uncharacterized protein</fullName>
    </submittedName>
</protein>
<sequence>MRGTHAASDRIALMNPISPHRLPASTHESRTVNTLTWEHAPIVDTCAVQADYGHLLVLTADGSLHGVDLDTGHRTALCSLPLPPLPPPTGHTAFGTAAYRLHASPDGQYAAIVTDYGRHGLVIDVATGAPTMQLDGGDYYAHTVPFSACFLRHRDRTIFVHRTAWNRLDAADPATGASLTARDIAPYANNNRPAHYLDYFHGRLVPSPDSGRLFDDGWVWHPVSIPRAWSVAAWLDANPFESEDGASVVSLTRRDDWDTPACWIDNRHIAYWGLADWDEDEFAEAGQGAGVRILDVTEDRQSNDRRIPMATEPDRIGALFSDGASLYVATPDGTTIWSIASGTPLGALPGFVAQRHDPVRGSLIAFDAGTIAVYRLPVQAARTA</sequence>
<accession>A0A6J5IQT1</accession>
<dbReference type="EMBL" id="CABWIL020000004">
    <property type="protein sequence ID" value="CAB3962125.1"/>
    <property type="molecule type" value="Genomic_DNA"/>
</dbReference>